<protein>
    <submittedName>
        <fullName evidence="1">Uncharacterized protein</fullName>
    </submittedName>
</protein>
<accession>A0A8A1LHU0</accession>
<name>A0A8A1LHU0_AJEC8</name>
<sequence>MLSSKASRLMSSAKYETGILNDSNCCKRQAGFRMSLPPRLVYILSSGNRILWGDFMLAKYLPRAHIYDGAP</sequence>
<dbReference type="AlphaFoldDB" id="A0A8A1LHU0"/>
<organism evidence="1 2">
    <name type="scientific">Ajellomyces capsulatus (strain H88)</name>
    <name type="common">Darling's disease fungus</name>
    <name type="synonym">Histoplasma capsulatum</name>
    <dbReference type="NCBI Taxonomy" id="544711"/>
    <lineage>
        <taxon>Eukaryota</taxon>
        <taxon>Fungi</taxon>
        <taxon>Dikarya</taxon>
        <taxon>Ascomycota</taxon>
        <taxon>Pezizomycotina</taxon>
        <taxon>Eurotiomycetes</taxon>
        <taxon>Eurotiomycetidae</taxon>
        <taxon>Onygenales</taxon>
        <taxon>Ajellomycetaceae</taxon>
        <taxon>Histoplasma</taxon>
    </lineage>
</organism>
<gene>
    <name evidence="1" type="ORF">I7I53_08137</name>
</gene>
<dbReference type="Proteomes" id="UP000663419">
    <property type="component" value="Chromosome 2"/>
</dbReference>
<dbReference type="EMBL" id="CP069103">
    <property type="protein sequence ID" value="QSS52485.1"/>
    <property type="molecule type" value="Genomic_DNA"/>
</dbReference>
<dbReference type="VEuPathDB" id="FungiDB:I7I53_08137"/>
<evidence type="ECO:0000313" key="1">
    <source>
        <dbReference type="EMBL" id="QSS52485.1"/>
    </source>
</evidence>
<reference evidence="1" key="1">
    <citation type="submission" date="2021-01" db="EMBL/GenBank/DDBJ databases">
        <title>Chromosome-level genome assembly of a human fungal pathogen reveals clustering of transcriptionally co-regulated genes.</title>
        <authorList>
            <person name="Voorhies M."/>
            <person name="Cohen S."/>
            <person name="Shea T.P."/>
            <person name="Petrus S."/>
            <person name="Munoz J.F."/>
            <person name="Poplawski S."/>
            <person name="Goldman W.E."/>
            <person name="Michael T."/>
            <person name="Cuomo C.A."/>
            <person name="Sil A."/>
            <person name="Beyhan S."/>
        </authorList>
    </citation>
    <scope>NUCLEOTIDE SEQUENCE</scope>
    <source>
        <strain evidence="1">H88</strain>
    </source>
</reference>
<proteinExistence type="predicted"/>
<evidence type="ECO:0000313" key="2">
    <source>
        <dbReference type="Proteomes" id="UP000663419"/>
    </source>
</evidence>